<dbReference type="SUPFAM" id="SSF51735">
    <property type="entry name" value="NAD(P)-binding Rossmann-fold domains"/>
    <property type="match status" value="1"/>
</dbReference>
<dbReference type="KEGG" id="css:Cst_c01560"/>
<comment type="cofactor">
    <cofactor evidence="1">
        <name>NAD(+)</name>
        <dbReference type="ChEBI" id="CHEBI:57540"/>
    </cofactor>
</comment>
<dbReference type="InterPro" id="IPR044516">
    <property type="entry name" value="UXS-like"/>
</dbReference>
<dbReference type="PATRIC" id="fig|1121335.3.peg.150"/>
<name>L7VKJ7_THES1</name>
<proteinExistence type="predicted"/>
<dbReference type="InterPro" id="IPR001509">
    <property type="entry name" value="Epimerase_deHydtase"/>
</dbReference>
<evidence type="ECO:0000313" key="6">
    <source>
        <dbReference type="EMBL" id="AGC67184.1"/>
    </source>
</evidence>
<evidence type="ECO:0000256" key="4">
    <source>
        <dbReference type="ARBA" id="ARBA00023239"/>
    </source>
</evidence>
<feature type="domain" description="NAD-dependent epimerase/dehydratase" evidence="5">
    <location>
        <begin position="30"/>
        <end position="275"/>
    </location>
</feature>
<evidence type="ECO:0000259" key="5">
    <source>
        <dbReference type="Pfam" id="PF01370"/>
    </source>
</evidence>
<dbReference type="PANTHER" id="PTHR43078">
    <property type="entry name" value="UDP-GLUCURONIC ACID DECARBOXYLASE-RELATED"/>
    <property type="match status" value="1"/>
</dbReference>
<evidence type="ECO:0000256" key="1">
    <source>
        <dbReference type="ARBA" id="ARBA00001911"/>
    </source>
</evidence>
<evidence type="ECO:0000256" key="3">
    <source>
        <dbReference type="ARBA" id="ARBA00023027"/>
    </source>
</evidence>
<dbReference type="AlphaFoldDB" id="L7VKJ7"/>
<dbReference type="KEGG" id="csd:Clst_0149"/>
<keyword evidence="2" id="KW-0210">Decarboxylase</keyword>
<dbReference type="PANTHER" id="PTHR43078:SF7">
    <property type="entry name" value="UDP-GLUCURONATE DECARBOXYLASE"/>
    <property type="match status" value="1"/>
</dbReference>
<dbReference type="InterPro" id="IPR036291">
    <property type="entry name" value="NAD(P)-bd_dom_sf"/>
</dbReference>
<keyword evidence="7" id="KW-1185">Reference proteome</keyword>
<organism evidence="6 7">
    <name type="scientific">Thermoclostridium stercorarium (strain ATCC 35414 / DSM 8532 / NCIMB 11754)</name>
    <name type="common">Clostridium stercorarium</name>
    <dbReference type="NCBI Taxonomy" id="1121335"/>
    <lineage>
        <taxon>Bacteria</taxon>
        <taxon>Bacillati</taxon>
        <taxon>Bacillota</taxon>
        <taxon>Clostridia</taxon>
        <taxon>Eubacteriales</taxon>
        <taxon>Oscillospiraceae</taxon>
        <taxon>Thermoclostridium</taxon>
    </lineage>
</organism>
<sequence>MFYNNRIYREDLKYIFRTVNSLDKLNNCNVLVTGASGLIGSLLVDELMFCNEIGKFGINVFALGRNKLTLEKRFKTHYNNKYFHIIQHDVSYPLDCSYKFDYIIHAASNAYPQAFITDPVGTVMGNVSGVYNLLEYSRKNGLKRFLFVSSGEVYGEGIEDNIEFDEKYSGYVDNTNIRACYPNAKRTAETLCVAYTHQYGIETVIARPCHVYGPTFTSKDNRASFQFIKNVINNEDIVMKSKGLQIRSYCYTSDCVSGILTILLHGATGNAYNIANKKSIVSIREIAEIIAEIAGKKIITELPSEIEKMSYNPSTRSVLNANKLESLGWEPKFDMRTGLERTINIVKQVYNQM</sequence>
<dbReference type="GO" id="GO:0048040">
    <property type="term" value="F:UDP-glucuronate decarboxylase activity"/>
    <property type="evidence" value="ECO:0007669"/>
    <property type="project" value="TreeGrafter"/>
</dbReference>
<dbReference type="eggNOG" id="COG0451">
    <property type="taxonomic scope" value="Bacteria"/>
</dbReference>
<evidence type="ECO:0000313" key="7">
    <source>
        <dbReference type="Proteomes" id="UP000011220"/>
    </source>
</evidence>
<keyword evidence="3" id="KW-0520">NAD</keyword>
<gene>
    <name evidence="6" type="ordered locus">Cst_c01560</name>
</gene>
<dbReference type="GO" id="GO:0070403">
    <property type="term" value="F:NAD+ binding"/>
    <property type="evidence" value="ECO:0007669"/>
    <property type="project" value="InterPro"/>
</dbReference>
<dbReference type="EMBL" id="CP004044">
    <property type="protein sequence ID" value="AGC67184.1"/>
    <property type="molecule type" value="Genomic_DNA"/>
</dbReference>
<dbReference type="Proteomes" id="UP000011220">
    <property type="component" value="Chromosome"/>
</dbReference>
<accession>L7VKJ7</accession>
<dbReference type="GO" id="GO:0042732">
    <property type="term" value="P:D-xylose metabolic process"/>
    <property type="evidence" value="ECO:0007669"/>
    <property type="project" value="InterPro"/>
</dbReference>
<reference evidence="6 7" key="1">
    <citation type="journal article" date="2013" name="Genome Announc.">
        <title>Complete genome sequence of Clostridium stercorarium subsp. stercorarium strain DSM 8532, a thermophilic degrader of plant cell wall fibers.</title>
        <authorList>
            <person name="Poehlein A."/>
            <person name="Zverlov V.V."/>
            <person name="Daniel R."/>
            <person name="Schwarz W.H."/>
            <person name="Liebl W."/>
        </authorList>
    </citation>
    <scope>NUCLEOTIDE SEQUENCE [LARGE SCALE GENOMIC DNA]</scope>
    <source>
        <strain evidence="7">ATCC 35414 / DSM 8532 / NCIMB 11754</strain>
    </source>
</reference>
<dbReference type="STRING" id="1121335.Cst_c01560"/>
<dbReference type="Gene3D" id="3.40.50.720">
    <property type="entry name" value="NAD(P)-binding Rossmann-like Domain"/>
    <property type="match status" value="1"/>
</dbReference>
<dbReference type="Pfam" id="PF01370">
    <property type="entry name" value="Epimerase"/>
    <property type="match status" value="1"/>
</dbReference>
<dbReference type="GO" id="GO:0005737">
    <property type="term" value="C:cytoplasm"/>
    <property type="evidence" value="ECO:0007669"/>
    <property type="project" value="TreeGrafter"/>
</dbReference>
<evidence type="ECO:0000256" key="2">
    <source>
        <dbReference type="ARBA" id="ARBA00022793"/>
    </source>
</evidence>
<protein>
    <submittedName>
        <fullName evidence="6">dTDP-glucose 4-6-dehydratase/UDP-glucuronic acid decarboxylase</fullName>
    </submittedName>
</protein>
<keyword evidence="4" id="KW-0456">Lyase</keyword>